<dbReference type="Proteomes" id="UP001552299">
    <property type="component" value="Unassembled WGS sequence"/>
</dbReference>
<comment type="pathway">
    <text evidence="2 9">Glycan metabolism; pectin degradation; 2-dehydro-3-deoxy-D-gluconate from pectin: step 2/5.</text>
</comment>
<keyword evidence="8 9" id="KW-0456">Lyase</keyword>
<evidence type="ECO:0000256" key="2">
    <source>
        <dbReference type="ARBA" id="ARBA00005220"/>
    </source>
</evidence>
<dbReference type="SMART" id="SM00656">
    <property type="entry name" value="Amb_all"/>
    <property type="match status" value="2"/>
</dbReference>
<gene>
    <name evidence="11" type="ORF">M5K25_025139</name>
</gene>
<dbReference type="EMBL" id="JANQDX010000018">
    <property type="protein sequence ID" value="KAL0906628.1"/>
    <property type="molecule type" value="Genomic_DNA"/>
</dbReference>
<dbReference type="GO" id="GO:0046872">
    <property type="term" value="F:metal ion binding"/>
    <property type="evidence" value="ECO:0007669"/>
    <property type="project" value="UniProtKB-KW"/>
</dbReference>
<feature type="signal peptide" evidence="9">
    <location>
        <begin position="1"/>
        <end position="22"/>
    </location>
</feature>
<feature type="domain" description="Pectate lyase" evidence="10">
    <location>
        <begin position="551"/>
        <end position="748"/>
    </location>
</feature>
<evidence type="ECO:0000256" key="8">
    <source>
        <dbReference type="ARBA" id="ARBA00023239"/>
    </source>
</evidence>
<dbReference type="InterPro" id="IPR011050">
    <property type="entry name" value="Pectin_lyase_fold/virulence"/>
</dbReference>
<dbReference type="InterPro" id="IPR006626">
    <property type="entry name" value="PbH1"/>
</dbReference>
<accession>A0ABD0U8V9</accession>
<dbReference type="InterPro" id="IPR002022">
    <property type="entry name" value="Pec_lyase"/>
</dbReference>
<evidence type="ECO:0000259" key="10">
    <source>
        <dbReference type="SMART" id="SM00656"/>
    </source>
</evidence>
<keyword evidence="5 9" id="KW-0479">Metal-binding</keyword>
<dbReference type="InterPro" id="IPR012334">
    <property type="entry name" value="Pectin_lyas_fold"/>
</dbReference>
<sequence>MAAKIFFFLQPTFFLISAIATSNTPPLSSTAAVPNPELVVEDVHRSINASRRQLGYLSCSTGNPIDDCWRCDPNWETNRQRLADCAIGFGRNALGGKGGETYIVTDSGDDDPVTPKPGTLRYGVIQDKPLWIVFERDMVIQLKEELMMNSYKTLDGRGVSVHIAGGPCITVQYVSHIIIHGLNIHDCKQGGNAYVRDSPGHYGWRTLSDGDGVSIFGGSHVWVDHCSLSNCRDGLVDAIRGSTAITISNNYMTHHDKVMLLGHSDEMVEDKNMQVTIAFNHFGEGLVQRMPRCRLGYFHVVNNDYTHWEMYAIGGSAAPTINSQGNRFLAPDNLFSKEVTKREDAPTSQWKNWNWRSEGDLMLNGAFFTPSGAGASSSYAKASSLGARSSSLNSLFLPALLAYINREGESYRDLVMAAKLFFFLLLSFFLVSAIAASRSPFSSTAAVPNPELVVEEVHRQINASRRQLGYLSCGTGNPIDDCWRCDPNWETNRQRLADCAIGFGRNALGGKGGETYIVTDSGDDDPVNPKPGTLRYAVIQNEPLWIVFERDMVIQLKEELIMNSYKTLDGRGVSVHIAGGPCITVQYVSHIIIHGLNIHDCKQGGNAYVRDSPGHYGWRTLSDGDGVSIFTGSHIWVDHCSLSNCRDGLVDAIRGSTAITISNNYMTHHDKVMLLGHSDEMVEDKNMQVTIAFNHFGEGLVQRMPRCRLGYFHVVNNDYTHWEMYAIGGSAAPTINSQGNRFLAPDDRFSKEVTKREDTPTSEWKNWNWRSEGDLMLNGAFFTPSGAGASSSYSRASSLGARSSSLVGAITSSAGALVCKKGRSC</sequence>
<evidence type="ECO:0000256" key="3">
    <source>
        <dbReference type="ARBA" id="ARBA00010980"/>
    </source>
</evidence>
<reference evidence="11 12" key="1">
    <citation type="journal article" date="2024" name="Plant Biotechnol. J.">
        <title>Dendrobium thyrsiflorum genome and its molecular insights into genes involved in important horticultural traits.</title>
        <authorList>
            <person name="Chen B."/>
            <person name="Wang J.Y."/>
            <person name="Zheng P.J."/>
            <person name="Li K.L."/>
            <person name="Liang Y.M."/>
            <person name="Chen X.F."/>
            <person name="Zhang C."/>
            <person name="Zhao X."/>
            <person name="He X."/>
            <person name="Zhang G.Q."/>
            <person name="Liu Z.J."/>
            <person name="Xu Q."/>
        </authorList>
    </citation>
    <scope>NUCLEOTIDE SEQUENCE [LARGE SCALE GENOMIC DNA]</scope>
    <source>
        <strain evidence="11">GZMU011</strain>
    </source>
</reference>
<evidence type="ECO:0000256" key="6">
    <source>
        <dbReference type="ARBA" id="ARBA00022729"/>
    </source>
</evidence>
<feature type="chain" id="PRO_5044534178" description="Pectate lyase" evidence="9">
    <location>
        <begin position="23"/>
        <end position="825"/>
    </location>
</feature>
<evidence type="ECO:0000313" key="11">
    <source>
        <dbReference type="EMBL" id="KAL0906628.1"/>
    </source>
</evidence>
<comment type="caution">
    <text evidence="11">The sequence shown here is derived from an EMBL/GenBank/DDBJ whole genome shotgun (WGS) entry which is preliminary data.</text>
</comment>
<keyword evidence="12" id="KW-1185">Reference proteome</keyword>
<comment type="cofactor">
    <cofactor evidence="9">
        <name>Ca(2+)</name>
        <dbReference type="ChEBI" id="CHEBI:29108"/>
    </cofactor>
    <text evidence="9">Binds 1 Ca(2+) ion. Required for its activity.</text>
</comment>
<name>A0ABD0U8V9_DENTH</name>
<dbReference type="Pfam" id="PF00544">
    <property type="entry name" value="Pectate_lyase_4"/>
    <property type="match status" value="2"/>
</dbReference>
<keyword evidence="6 9" id="KW-0732">Signal</keyword>
<dbReference type="PRINTS" id="PR00807">
    <property type="entry name" value="AMBALLERGEN"/>
</dbReference>
<keyword evidence="7 9" id="KW-0106">Calcium</keyword>
<evidence type="ECO:0000256" key="5">
    <source>
        <dbReference type="ARBA" id="ARBA00022723"/>
    </source>
</evidence>
<dbReference type="FunFam" id="2.160.20.10:FF:000009">
    <property type="entry name" value="Pectate lyase"/>
    <property type="match status" value="2"/>
</dbReference>
<dbReference type="GO" id="GO:0030570">
    <property type="term" value="F:pectate lyase activity"/>
    <property type="evidence" value="ECO:0007669"/>
    <property type="project" value="UniProtKB-EC"/>
</dbReference>
<evidence type="ECO:0000256" key="9">
    <source>
        <dbReference type="RuleBase" id="RU361123"/>
    </source>
</evidence>
<evidence type="ECO:0000256" key="1">
    <source>
        <dbReference type="ARBA" id="ARBA00000695"/>
    </source>
</evidence>
<dbReference type="InterPro" id="IPR018082">
    <property type="entry name" value="AmbAllergen"/>
</dbReference>
<dbReference type="EC" id="4.2.2.2" evidence="4 9"/>
<dbReference type="SMART" id="SM00710">
    <property type="entry name" value="PbH1"/>
    <property type="match status" value="4"/>
</dbReference>
<proteinExistence type="inferred from homology"/>
<evidence type="ECO:0000256" key="4">
    <source>
        <dbReference type="ARBA" id="ARBA00012272"/>
    </source>
</evidence>
<dbReference type="SUPFAM" id="SSF51126">
    <property type="entry name" value="Pectin lyase-like"/>
    <property type="match status" value="2"/>
</dbReference>
<dbReference type="PANTHER" id="PTHR31683:SF187">
    <property type="entry name" value="PECTATE LYASE 18-RELATED"/>
    <property type="match status" value="1"/>
</dbReference>
<comment type="similarity">
    <text evidence="3 9">Belongs to the polysaccharide lyase 1 family.</text>
</comment>
<evidence type="ECO:0000313" key="12">
    <source>
        <dbReference type="Proteomes" id="UP001552299"/>
    </source>
</evidence>
<dbReference type="AlphaFoldDB" id="A0ABD0U8V9"/>
<dbReference type="InterPro" id="IPR045032">
    <property type="entry name" value="PEL"/>
</dbReference>
<dbReference type="Gene3D" id="2.160.20.10">
    <property type="entry name" value="Single-stranded right-handed beta-helix, Pectin lyase-like"/>
    <property type="match status" value="2"/>
</dbReference>
<feature type="domain" description="Pectate lyase" evidence="10">
    <location>
        <begin position="137"/>
        <end position="334"/>
    </location>
</feature>
<protein>
    <recommendedName>
        <fullName evidence="4 9">Pectate lyase</fullName>
        <ecNumber evidence="4 9">4.2.2.2</ecNumber>
    </recommendedName>
</protein>
<organism evidence="11 12">
    <name type="scientific">Dendrobium thyrsiflorum</name>
    <name type="common">Pinecone-like raceme dendrobium</name>
    <name type="synonym">Orchid</name>
    <dbReference type="NCBI Taxonomy" id="117978"/>
    <lineage>
        <taxon>Eukaryota</taxon>
        <taxon>Viridiplantae</taxon>
        <taxon>Streptophyta</taxon>
        <taxon>Embryophyta</taxon>
        <taxon>Tracheophyta</taxon>
        <taxon>Spermatophyta</taxon>
        <taxon>Magnoliopsida</taxon>
        <taxon>Liliopsida</taxon>
        <taxon>Asparagales</taxon>
        <taxon>Orchidaceae</taxon>
        <taxon>Epidendroideae</taxon>
        <taxon>Malaxideae</taxon>
        <taxon>Dendrobiinae</taxon>
        <taxon>Dendrobium</taxon>
    </lineage>
</organism>
<comment type="catalytic activity">
    <reaction evidence="1 9">
        <text>Eliminative cleavage of (1-&gt;4)-alpha-D-galacturonan to give oligosaccharides with 4-deoxy-alpha-D-galact-4-enuronosyl groups at their non-reducing ends.</text>
        <dbReference type="EC" id="4.2.2.2"/>
    </reaction>
</comment>
<evidence type="ECO:0000256" key="7">
    <source>
        <dbReference type="ARBA" id="ARBA00022837"/>
    </source>
</evidence>
<dbReference type="PANTHER" id="PTHR31683">
    <property type="entry name" value="PECTATE LYASE 18-RELATED"/>
    <property type="match status" value="1"/>
</dbReference>